<dbReference type="AlphaFoldDB" id="A0A0F2DTI5"/>
<keyword evidence="1" id="KW-1133">Transmembrane helix</keyword>
<proteinExistence type="predicted"/>
<feature type="transmembrane region" description="Helical" evidence="1">
    <location>
        <begin position="57"/>
        <end position="75"/>
    </location>
</feature>
<dbReference type="Proteomes" id="UP000033489">
    <property type="component" value="Unassembled WGS sequence"/>
</dbReference>
<name>A0A0F2DTI5_9STRE</name>
<dbReference type="PATRIC" id="fig|28037.216.peg.1744"/>
<feature type="transmembrane region" description="Helical" evidence="1">
    <location>
        <begin position="81"/>
        <end position="100"/>
    </location>
</feature>
<comment type="caution">
    <text evidence="2">The sequence shown here is derived from an EMBL/GenBank/DDBJ whole genome shotgun (WGS) entry which is preliminary data.</text>
</comment>
<evidence type="ECO:0000256" key="1">
    <source>
        <dbReference type="SAM" id="Phobius"/>
    </source>
</evidence>
<reference evidence="2 3" key="1">
    <citation type="submission" date="2015-02" db="EMBL/GenBank/DDBJ databases">
        <title>Evolution of amylase-binding proteins of oral streptococcal species.</title>
        <authorList>
            <person name="Haase E.M."/>
        </authorList>
    </citation>
    <scope>NUCLEOTIDE SEQUENCE [LARGE SCALE GENOMIC DNA]</scope>
    <source>
        <strain evidence="2 3">UC921A</strain>
    </source>
</reference>
<keyword evidence="1" id="KW-0472">Membrane</keyword>
<feature type="transmembrane region" description="Helical" evidence="1">
    <location>
        <begin position="107"/>
        <end position="130"/>
    </location>
</feature>
<gene>
    <name evidence="2" type="ORF">TZ94_01775</name>
</gene>
<protein>
    <submittedName>
        <fullName evidence="2">Uncharacterized protein</fullName>
    </submittedName>
</protein>
<dbReference type="EMBL" id="JYGT01000010">
    <property type="protein sequence ID" value="KJQ74253.1"/>
    <property type="molecule type" value="Genomic_DNA"/>
</dbReference>
<dbReference type="OrthoDB" id="1551255at2"/>
<organism evidence="2 3">
    <name type="scientific">Streptococcus infantis</name>
    <dbReference type="NCBI Taxonomy" id="68892"/>
    <lineage>
        <taxon>Bacteria</taxon>
        <taxon>Bacillati</taxon>
        <taxon>Bacillota</taxon>
        <taxon>Bacilli</taxon>
        <taxon>Lactobacillales</taxon>
        <taxon>Streptococcaceae</taxon>
        <taxon>Streptococcus</taxon>
    </lineage>
</organism>
<keyword evidence="1" id="KW-0812">Transmembrane</keyword>
<evidence type="ECO:0000313" key="3">
    <source>
        <dbReference type="Proteomes" id="UP000033489"/>
    </source>
</evidence>
<dbReference type="RefSeq" id="WP_045616065.1">
    <property type="nucleotide sequence ID" value="NZ_JYGT01000010.1"/>
</dbReference>
<accession>A0A0F2DTI5</accession>
<sequence length="338" mass="37877">MDRTVIIGTLIAFAIFNLLLGLGFYLFLKKRRENGQSLYESPVNQQTRTEKLGLGEILVYLTLIAIAGVFAFQTLNRGGVGNSILAKMIILPALMALFNARKRTGKSLLALLITFMVFLVGVMFNLTIGLPPQAPILQINESKIILAETKASELMDAGFDIYVRQSDGGSGYEELLTDGSFQKYPGNKTVTIEKGFRLDSNAVPYAPYLLAKDGIVLGSISFYGAEDQNVALEDSKVIQVRFNKESIEAAKEHSIILKLDEFDLTSRLDVPLVQETFKKHLWSIPPTNTSDVTQLWYGLQWSSNSDSLFWNEYYSLIRLDENYLMIDFELAVQIARDE</sequence>
<feature type="transmembrane region" description="Helical" evidence="1">
    <location>
        <begin position="6"/>
        <end position="28"/>
    </location>
</feature>
<evidence type="ECO:0000313" key="2">
    <source>
        <dbReference type="EMBL" id="KJQ74253.1"/>
    </source>
</evidence>